<protein>
    <submittedName>
        <fullName evidence="4">NUDIX domain-containing protein</fullName>
    </submittedName>
</protein>
<sequence length="168" mass="18887">MTNGFEVTAVCSVKCSHQLRVPVHEKEVIILPSVGVFAVVKNKDNEVLCVKLNYGSGNWTLPGGHLDKNESPIEGVEREILEETGYIAEVENLVGVYSAPEKDDLVLLFRAGIKSEGRFIPNEEIKEIAFFSRENLPLQMHPWNRKRILDSFSNTVSFVHTFNEAESI</sequence>
<dbReference type="AlphaFoldDB" id="A0A5D4U6I6"/>
<dbReference type="Proteomes" id="UP000325054">
    <property type="component" value="Unassembled WGS sequence"/>
</dbReference>
<evidence type="ECO:0000259" key="3">
    <source>
        <dbReference type="PROSITE" id="PS51462"/>
    </source>
</evidence>
<gene>
    <name evidence="4" type="ORF">FZC80_04760</name>
</gene>
<dbReference type="InterPro" id="IPR020084">
    <property type="entry name" value="NUDIX_hydrolase_CS"/>
</dbReference>
<dbReference type="Gene3D" id="3.90.79.10">
    <property type="entry name" value="Nucleoside Triphosphate Pyrophosphohydrolase"/>
    <property type="match status" value="1"/>
</dbReference>
<evidence type="ECO:0000313" key="4">
    <source>
        <dbReference type="EMBL" id="TYS82852.1"/>
    </source>
</evidence>
<comment type="caution">
    <text evidence="4">The sequence shown here is derived from an EMBL/GenBank/DDBJ whole genome shotgun (WGS) entry which is preliminary data.</text>
</comment>
<dbReference type="PANTHER" id="PTHR43046">
    <property type="entry name" value="GDP-MANNOSE MANNOSYL HYDROLASE"/>
    <property type="match status" value="1"/>
</dbReference>
<dbReference type="InterPro" id="IPR015797">
    <property type="entry name" value="NUDIX_hydrolase-like_dom_sf"/>
</dbReference>
<keyword evidence="2" id="KW-0378">Hydrolase</keyword>
<accession>A0A5D4U6I6</accession>
<dbReference type="GO" id="GO:0016787">
    <property type="term" value="F:hydrolase activity"/>
    <property type="evidence" value="ECO:0007669"/>
    <property type="project" value="UniProtKB-KW"/>
</dbReference>
<dbReference type="PANTHER" id="PTHR43046:SF14">
    <property type="entry name" value="MUTT_NUDIX FAMILY PROTEIN"/>
    <property type="match status" value="1"/>
</dbReference>
<dbReference type="PROSITE" id="PS51462">
    <property type="entry name" value="NUDIX"/>
    <property type="match status" value="1"/>
</dbReference>
<proteinExistence type="predicted"/>
<dbReference type="SUPFAM" id="SSF55811">
    <property type="entry name" value="Nudix"/>
    <property type="match status" value="1"/>
</dbReference>
<name>A0A5D4U6I6_9BACI</name>
<organism evidence="4 5">
    <name type="scientific">Rossellomorea aquimaris</name>
    <dbReference type="NCBI Taxonomy" id="189382"/>
    <lineage>
        <taxon>Bacteria</taxon>
        <taxon>Bacillati</taxon>
        <taxon>Bacillota</taxon>
        <taxon>Bacilli</taxon>
        <taxon>Bacillales</taxon>
        <taxon>Bacillaceae</taxon>
        <taxon>Rossellomorea</taxon>
    </lineage>
</organism>
<dbReference type="InterPro" id="IPR000086">
    <property type="entry name" value="NUDIX_hydrolase_dom"/>
</dbReference>
<feature type="domain" description="Nudix hydrolase" evidence="3">
    <location>
        <begin position="29"/>
        <end position="153"/>
    </location>
</feature>
<dbReference type="OrthoDB" id="9810648at2"/>
<evidence type="ECO:0000313" key="5">
    <source>
        <dbReference type="Proteomes" id="UP000325054"/>
    </source>
</evidence>
<reference evidence="4 5" key="1">
    <citation type="submission" date="2019-08" db="EMBL/GenBank/DDBJ databases">
        <title>Bacillus genomes from the desert of Cuatro Cienegas, Coahuila.</title>
        <authorList>
            <person name="Olmedo-Alvarez G."/>
        </authorList>
    </citation>
    <scope>NUCLEOTIDE SEQUENCE [LARGE SCALE GENOMIC DNA]</scope>
    <source>
        <strain evidence="4 5">CH451a_14T</strain>
    </source>
</reference>
<comment type="cofactor">
    <cofactor evidence="1">
        <name>Mg(2+)</name>
        <dbReference type="ChEBI" id="CHEBI:18420"/>
    </cofactor>
</comment>
<dbReference type="Pfam" id="PF00293">
    <property type="entry name" value="NUDIX"/>
    <property type="match status" value="1"/>
</dbReference>
<evidence type="ECO:0000256" key="2">
    <source>
        <dbReference type="ARBA" id="ARBA00022801"/>
    </source>
</evidence>
<evidence type="ECO:0000256" key="1">
    <source>
        <dbReference type="ARBA" id="ARBA00001946"/>
    </source>
</evidence>
<dbReference type="PROSITE" id="PS00893">
    <property type="entry name" value="NUDIX_BOX"/>
    <property type="match status" value="1"/>
</dbReference>
<dbReference type="EMBL" id="VTEW01000003">
    <property type="protein sequence ID" value="TYS82852.1"/>
    <property type="molecule type" value="Genomic_DNA"/>
</dbReference>